<dbReference type="InterPro" id="IPR000760">
    <property type="entry name" value="Inositol_monophosphatase-like"/>
</dbReference>
<keyword evidence="2" id="KW-0479">Metal-binding</keyword>
<dbReference type="Pfam" id="PF00459">
    <property type="entry name" value="Inositol_P"/>
    <property type="match status" value="1"/>
</dbReference>
<gene>
    <name evidence="3" type="ORF">LYPA_23C021211</name>
</gene>
<dbReference type="SUPFAM" id="SSF56655">
    <property type="entry name" value="Carbohydrate phosphatase"/>
    <property type="match status" value="1"/>
</dbReference>
<comment type="similarity">
    <text evidence="1">Belongs to the inositol monophosphatase superfamily.</text>
</comment>
<dbReference type="Gene3D" id="3.40.190.80">
    <property type="match status" value="1"/>
</dbReference>
<organism evidence="3 4">
    <name type="scientific">Lynx pardinus</name>
    <name type="common">Iberian lynx</name>
    <name type="synonym">Felis pardina</name>
    <dbReference type="NCBI Taxonomy" id="191816"/>
    <lineage>
        <taxon>Eukaryota</taxon>
        <taxon>Metazoa</taxon>
        <taxon>Chordata</taxon>
        <taxon>Craniata</taxon>
        <taxon>Vertebrata</taxon>
        <taxon>Euteleostomi</taxon>
        <taxon>Mammalia</taxon>
        <taxon>Eutheria</taxon>
        <taxon>Laurasiatheria</taxon>
        <taxon>Carnivora</taxon>
        <taxon>Feliformia</taxon>
        <taxon>Felidae</taxon>
        <taxon>Felinae</taxon>
        <taxon>Lynx</taxon>
    </lineage>
</organism>
<keyword evidence="4" id="KW-1185">Reference proteome</keyword>
<dbReference type="GO" id="GO:0046872">
    <property type="term" value="F:metal ion binding"/>
    <property type="evidence" value="ECO:0007669"/>
    <property type="project" value="UniProtKB-KW"/>
</dbReference>
<reference evidence="3 4" key="1">
    <citation type="submission" date="2019-01" db="EMBL/GenBank/DDBJ databases">
        <authorList>
            <person name="Alioto T."/>
            <person name="Alioto T."/>
        </authorList>
    </citation>
    <scope>NUCLEOTIDE SEQUENCE [LARGE SCALE GENOMIC DNA]</scope>
</reference>
<accession>A0A485NRH0</accession>
<evidence type="ECO:0000256" key="2">
    <source>
        <dbReference type="PIRSR" id="PIRSR600760-2"/>
    </source>
</evidence>
<protein>
    <submittedName>
        <fullName evidence="3">Inositol polyphosphate 1-phosphatase</fullName>
    </submittedName>
</protein>
<feature type="binding site" evidence="2">
    <location>
        <position position="30"/>
    </location>
    <ligand>
        <name>Mg(2+)</name>
        <dbReference type="ChEBI" id="CHEBI:18420"/>
        <label>1</label>
        <note>catalytic</note>
    </ligand>
</feature>
<dbReference type="Proteomes" id="UP000386466">
    <property type="component" value="Unassembled WGS sequence"/>
</dbReference>
<keyword evidence="2" id="KW-0460">Magnesium</keyword>
<proteinExistence type="inferred from homology"/>
<evidence type="ECO:0000313" key="3">
    <source>
        <dbReference type="EMBL" id="VFV36461.1"/>
    </source>
</evidence>
<sequence length="53" mass="6022">VAQAAYKSLFVVQDLIDIYIFLEDTTFKWDPCDAHAILKAMCGAVRDLKECLE</sequence>
<evidence type="ECO:0000256" key="1">
    <source>
        <dbReference type="ARBA" id="ARBA00009759"/>
    </source>
</evidence>
<feature type="non-terminal residue" evidence="3">
    <location>
        <position position="1"/>
    </location>
</feature>
<dbReference type="AlphaFoldDB" id="A0A485NRH0"/>
<comment type="cofactor">
    <cofactor evidence="2">
        <name>Mg(2+)</name>
        <dbReference type="ChEBI" id="CHEBI:18420"/>
    </cofactor>
</comment>
<dbReference type="EMBL" id="CAAGRJ010022722">
    <property type="protein sequence ID" value="VFV36461.1"/>
    <property type="molecule type" value="Genomic_DNA"/>
</dbReference>
<name>A0A485NRH0_LYNPA</name>
<evidence type="ECO:0000313" key="4">
    <source>
        <dbReference type="Proteomes" id="UP000386466"/>
    </source>
</evidence>